<keyword evidence="8" id="KW-0442">Lipid degradation</keyword>
<feature type="active site" description="Nucleophile" evidence="15">
    <location>
        <position position="184"/>
    </location>
</feature>
<dbReference type="OrthoDB" id="199913at2759"/>
<dbReference type="InterPro" id="IPR033906">
    <property type="entry name" value="Lipase_N"/>
</dbReference>
<dbReference type="PANTHER" id="PTHR11610">
    <property type="entry name" value="LIPASE"/>
    <property type="match status" value="1"/>
</dbReference>
<dbReference type="Pfam" id="PF00151">
    <property type="entry name" value="Lipase"/>
    <property type="match status" value="1"/>
</dbReference>
<proteinExistence type="inferred from homology"/>
<keyword evidence="16" id="KW-0106">Calcium</keyword>
<dbReference type="GeneID" id="111857268"/>
<dbReference type="GO" id="GO:0052689">
    <property type="term" value="F:carboxylic ester hydrolase activity"/>
    <property type="evidence" value="ECO:0007669"/>
    <property type="project" value="InterPro"/>
</dbReference>
<feature type="binding site" evidence="16">
    <location>
        <position position="222"/>
    </location>
    <ligand>
        <name>Ca(2+)</name>
        <dbReference type="ChEBI" id="CHEBI:29108"/>
    </ligand>
</feature>
<dbReference type="PIRSF" id="PIRSF000865">
    <property type="entry name" value="Lipoprotein_lipase_LIPH"/>
    <property type="match status" value="1"/>
</dbReference>
<dbReference type="Proteomes" id="UP000261540">
    <property type="component" value="Unplaced"/>
</dbReference>
<evidence type="ECO:0000256" key="9">
    <source>
        <dbReference type="ARBA" id="ARBA00023098"/>
    </source>
</evidence>
<dbReference type="Gene3D" id="3.40.50.1820">
    <property type="entry name" value="alpha/beta hydrolase"/>
    <property type="match status" value="1"/>
</dbReference>
<dbReference type="InterPro" id="IPR000734">
    <property type="entry name" value="TAG_lipase"/>
</dbReference>
<comment type="catalytic activity">
    <reaction evidence="13">
        <text>1-hexadecanoyl-2-(9Z-octadecenoyl)-sn-glycero-3-phosphate + H2O = 2-(9Z-octadecenoyl)-sn-glycero-3-phosphate + hexadecanoate + H(+)</text>
        <dbReference type="Rhea" id="RHEA:40943"/>
        <dbReference type="ChEBI" id="CHEBI:7896"/>
        <dbReference type="ChEBI" id="CHEBI:15377"/>
        <dbReference type="ChEBI" id="CHEBI:15378"/>
        <dbReference type="ChEBI" id="CHEBI:64839"/>
        <dbReference type="ChEBI" id="CHEBI:77593"/>
    </reaction>
    <physiologicalReaction direction="left-to-right" evidence="13">
        <dbReference type="Rhea" id="RHEA:40944"/>
    </physiologicalReaction>
</comment>
<feature type="binding site" evidence="16">
    <location>
        <position position="224"/>
    </location>
    <ligand>
        <name>Ca(2+)</name>
        <dbReference type="ChEBI" id="CHEBI:29108"/>
    </ligand>
</feature>
<evidence type="ECO:0000256" key="13">
    <source>
        <dbReference type="ARBA" id="ARBA00048637"/>
    </source>
</evidence>
<keyword evidence="7" id="KW-0378">Hydrolase</keyword>
<dbReference type="CDD" id="cd00707">
    <property type="entry name" value="Pancreat_lipase_like"/>
    <property type="match status" value="1"/>
</dbReference>
<keyword evidence="21" id="KW-1185">Reference proteome</keyword>
<evidence type="ECO:0000256" key="12">
    <source>
        <dbReference type="ARBA" id="ARBA00023180"/>
    </source>
</evidence>
<dbReference type="STRING" id="1676925.ENSPKIP00000000515"/>
<dbReference type="GO" id="GO:0016042">
    <property type="term" value="P:lipid catabolic process"/>
    <property type="evidence" value="ECO:0007669"/>
    <property type="project" value="UniProtKB-KW"/>
</dbReference>
<dbReference type="GO" id="GO:0005886">
    <property type="term" value="C:plasma membrane"/>
    <property type="evidence" value="ECO:0007669"/>
    <property type="project" value="UniProtKB-SubCell"/>
</dbReference>
<dbReference type="InterPro" id="IPR013818">
    <property type="entry name" value="Lipase"/>
</dbReference>
<evidence type="ECO:0000256" key="1">
    <source>
        <dbReference type="ARBA" id="ARBA00004202"/>
    </source>
</evidence>
<organism evidence="20 21">
    <name type="scientific">Paramormyrops kingsleyae</name>
    <dbReference type="NCBI Taxonomy" id="1676925"/>
    <lineage>
        <taxon>Eukaryota</taxon>
        <taxon>Metazoa</taxon>
        <taxon>Chordata</taxon>
        <taxon>Craniata</taxon>
        <taxon>Vertebrata</taxon>
        <taxon>Euteleostomi</taxon>
        <taxon>Actinopterygii</taxon>
        <taxon>Neopterygii</taxon>
        <taxon>Teleostei</taxon>
        <taxon>Osteoglossocephala</taxon>
        <taxon>Osteoglossomorpha</taxon>
        <taxon>Osteoglossiformes</taxon>
        <taxon>Mormyridae</taxon>
        <taxon>Paramormyrops</taxon>
    </lineage>
</organism>
<evidence type="ECO:0000256" key="3">
    <source>
        <dbReference type="ARBA" id="ARBA00010701"/>
    </source>
</evidence>
<keyword evidence="10 18" id="KW-0472">Membrane</keyword>
<dbReference type="PANTHER" id="PTHR11610:SF12">
    <property type="entry name" value="LIPASE MEMBER H"/>
    <property type="match status" value="1"/>
</dbReference>
<dbReference type="SUPFAM" id="SSF53474">
    <property type="entry name" value="alpha/beta-Hydrolases"/>
    <property type="match status" value="1"/>
</dbReference>
<dbReference type="KEGG" id="pki:111857268"/>
<comment type="subcellular location">
    <subcellularLocation>
        <location evidence="1">Cell membrane</location>
        <topology evidence="1">Peripheral membrane protein</topology>
    </subcellularLocation>
    <subcellularLocation>
        <location evidence="2">Secreted</location>
    </subcellularLocation>
</comment>
<keyword evidence="6" id="KW-0732">Signal</keyword>
<dbReference type="FunFam" id="3.40.50.1820:FF:000063">
    <property type="entry name" value="Lipase member H"/>
    <property type="match status" value="1"/>
</dbReference>
<sequence length="480" mass="54176">MYESRPEKRQHRSCLPFSYRLSFLIIPMLPWMLVLLVSFALSKGQASECVNFTDLGIADSIWGTKLEVKLILHTRQNLNCGYLLQHENLTSQPLLNMSRPTTFIIHGYRPSGEPPAWLLDAVHLLAAQMDINIILVDWNRGATNINYFTVVKNTKKVAENVTAFIRNMKDHGASLSSIHMIGVSLGAHISGFVGANLTGQIGRITALDPAGPQFNGKPSEERLDPNDAQFVDVLHTDIDALGYRNPLGHIDFYPNGGTDQPGCPKTIFAGKSYLQCDHQRSVYLFLSSMNRTSACNITTYPCASYNDFLDGKCLSCSEFFPQGCPVLGYYISEWKDVLLQLNQTTTYFSTTSKLPYCKTSYKLEMVTWNSQPRWATVTVKLHGKGEEAEAKINHKATKFQQYKTTNLLAQFDKDIHPVRKMSVQFSTGNLIGPRYKLRLLYLRLSALEHPDRPSLCRYDVILNENVETSFRPIPCHDSNF</sequence>
<keyword evidence="11" id="KW-1015">Disulfide bond</keyword>
<evidence type="ECO:0000256" key="16">
    <source>
        <dbReference type="PIRSR" id="PIRSR000865-2"/>
    </source>
</evidence>
<keyword evidence="18" id="KW-0812">Transmembrane</keyword>
<keyword evidence="5" id="KW-0964">Secreted</keyword>
<feature type="transmembrane region" description="Helical" evidence="18">
    <location>
        <begin position="21"/>
        <end position="41"/>
    </location>
</feature>
<comment type="function">
    <text evidence="14">Hydrolyzes specifically phosphatidic acid (PA) to produce 2-acyl lysophosphatidic acid (LPA; a potent bioactive lipid mediator) and fatty acid. Does not hydrolyze other phospholipids, like phosphatidylserine (PS), phosphatidylcholine (PC) and phosphatidylethanolamine (PE) or triacylglycerol (TG).</text>
</comment>
<reference evidence="20" key="1">
    <citation type="submission" date="2025-08" db="UniProtKB">
        <authorList>
            <consortium name="Ensembl"/>
        </authorList>
    </citation>
    <scope>IDENTIFICATION</scope>
</reference>
<keyword evidence="16" id="KW-0479">Metal-binding</keyword>
<evidence type="ECO:0000313" key="21">
    <source>
        <dbReference type="Proteomes" id="UP000261540"/>
    </source>
</evidence>
<reference evidence="20" key="2">
    <citation type="submission" date="2025-09" db="UniProtKB">
        <authorList>
            <consortium name="Ensembl"/>
        </authorList>
    </citation>
    <scope>IDENTIFICATION</scope>
</reference>
<comment type="similarity">
    <text evidence="3 17">Belongs to the AB hydrolase superfamily. Lipase family.</text>
</comment>
<dbReference type="InterPro" id="IPR016272">
    <property type="entry name" value="Lipase_LIPH"/>
</dbReference>
<dbReference type="GO" id="GO:0046872">
    <property type="term" value="F:metal ion binding"/>
    <property type="evidence" value="ECO:0007669"/>
    <property type="project" value="UniProtKB-KW"/>
</dbReference>
<evidence type="ECO:0000256" key="14">
    <source>
        <dbReference type="ARBA" id="ARBA00049600"/>
    </source>
</evidence>
<dbReference type="RefSeq" id="XP_023693709.1">
    <property type="nucleotide sequence ID" value="XM_023837941.2"/>
</dbReference>
<evidence type="ECO:0000256" key="2">
    <source>
        <dbReference type="ARBA" id="ARBA00004613"/>
    </source>
</evidence>
<feature type="domain" description="Lipase" evidence="19">
    <location>
        <begin position="64"/>
        <end position="356"/>
    </location>
</feature>
<dbReference type="PRINTS" id="PR00821">
    <property type="entry name" value="TAGLIPASE"/>
</dbReference>
<feature type="active site" description="Charge relay system" evidence="15">
    <location>
        <position position="208"/>
    </location>
</feature>
<keyword evidence="18" id="KW-1133">Transmembrane helix</keyword>
<accession>A0A3B3Q4D8</accession>
<evidence type="ECO:0000256" key="5">
    <source>
        <dbReference type="ARBA" id="ARBA00022525"/>
    </source>
</evidence>
<evidence type="ECO:0000256" key="18">
    <source>
        <dbReference type="SAM" id="Phobius"/>
    </source>
</evidence>
<keyword evidence="4" id="KW-1003">Cell membrane</keyword>
<dbReference type="Ensembl" id="ENSPKIT00000024413.1">
    <property type="protein sequence ID" value="ENSPKIP00000000515.1"/>
    <property type="gene ID" value="ENSPKIG00000019149.1"/>
</dbReference>
<evidence type="ECO:0000256" key="17">
    <source>
        <dbReference type="RuleBase" id="RU004262"/>
    </source>
</evidence>
<evidence type="ECO:0000256" key="6">
    <source>
        <dbReference type="ARBA" id="ARBA00022729"/>
    </source>
</evidence>
<dbReference type="GO" id="GO:0008201">
    <property type="term" value="F:heparin binding"/>
    <property type="evidence" value="ECO:0007669"/>
    <property type="project" value="UniProtKB-ARBA"/>
</dbReference>
<dbReference type="GeneTree" id="ENSGT00940000156285"/>
<dbReference type="GO" id="GO:0005615">
    <property type="term" value="C:extracellular space"/>
    <property type="evidence" value="ECO:0007669"/>
    <property type="project" value="TreeGrafter"/>
</dbReference>
<dbReference type="InterPro" id="IPR029058">
    <property type="entry name" value="AB_hydrolase_fold"/>
</dbReference>
<name>A0A3B3Q4D8_9TELE</name>
<feature type="active site" description="Charge relay system" evidence="15">
    <location>
        <position position="278"/>
    </location>
</feature>
<evidence type="ECO:0000256" key="7">
    <source>
        <dbReference type="ARBA" id="ARBA00022801"/>
    </source>
</evidence>
<dbReference type="CTD" id="445105"/>
<evidence type="ECO:0000256" key="15">
    <source>
        <dbReference type="PIRSR" id="PIRSR000865-1"/>
    </source>
</evidence>
<evidence type="ECO:0000256" key="10">
    <source>
        <dbReference type="ARBA" id="ARBA00023136"/>
    </source>
</evidence>
<keyword evidence="12" id="KW-0325">Glycoprotein</keyword>
<dbReference type="GO" id="GO:0006654">
    <property type="term" value="P:phosphatidic acid biosynthetic process"/>
    <property type="evidence" value="ECO:0007669"/>
    <property type="project" value="UniProtKB-ARBA"/>
</dbReference>
<dbReference type="AlphaFoldDB" id="A0A3B3Q4D8"/>
<evidence type="ECO:0000256" key="11">
    <source>
        <dbReference type="ARBA" id="ARBA00023157"/>
    </source>
</evidence>
<evidence type="ECO:0000259" key="19">
    <source>
        <dbReference type="Pfam" id="PF00151"/>
    </source>
</evidence>
<evidence type="ECO:0000256" key="4">
    <source>
        <dbReference type="ARBA" id="ARBA00022475"/>
    </source>
</evidence>
<protein>
    <submittedName>
        <fullName evidence="20">Lipase, member Ia</fullName>
    </submittedName>
</protein>
<dbReference type="GO" id="GO:0004620">
    <property type="term" value="F:phospholipase activity"/>
    <property type="evidence" value="ECO:0007669"/>
    <property type="project" value="UniProtKB-ARBA"/>
</dbReference>
<feature type="binding site" evidence="16">
    <location>
        <position position="227"/>
    </location>
    <ligand>
        <name>Ca(2+)</name>
        <dbReference type="ChEBI" id="CHEBI:29108"/>
    </ligand>
</feature>
<evidence type="ECO:0000256" key="8">
    <source>
        <dbReference type="ARBA" id="ARBA00022963"/>
    </source>
</evidence>
<keyword evidence="9" id="KW-0443">Lipid metabolism</keyword>
<evidence type="ECO:0000313" key="20">
    <source>
        <dbReference type="Ensembl" id="ENSPKIP00000000515.1"/>
    </source>
</evidence>